<dbReference type="Gene3D" id="3.10.20.230">
    <property type="entry name" value="Doublecortin domain"/>
    <property type="match status" value="1"/>
</dbReference>
<organism evidence="3 4">
    <name type="scientific">Plasmodium vinckei lentum</name>
    <dbReference type="NCBI Taxonomy" id="138297"/>
    <lineage>
        <taxon>Eukaryota</taxon>
        <taxon>Sar</taxon>
        <taxon>Alveolata</taxon>
        <taxon>Apicomplexa</taxon>
        <taxon>Aconoidasida</taxon>
        <taxon>Haemosporida</taxon>
        <taxon>Plasmodiidae</taxon>
        <taxon>Plasmodium</taxon>
        <taxon>Plasmodium (Vinckeia)</taxon>
    </lineage>
</organism>
<dbReference type="VEuPathDB" id="PlasmoDB:PVLDE_1203480"/>
<proteinExistence type="predicted"/>
<reference evidence="3 4" key="1">
    <citation type="submission" date="2020-08" db="EMBL/GenBank/DDBJ databases">
        <authorList>
            <person name="Ramaprasad A."/>
        </authorList>
    </citation>
    <scope>NUCLEOTIDE SEQUENCE [LARGE SCALE GENOMIC DNA]</scope>
</reference>
<dbReference type="Pfam" id="PF03607">
    <property type="entry name" value="DCX"/>
    <property type="match status" value="1"/>
</dbReference>
<name>A0A6V7SIL1_PLAVN</name>
<feature type="domain" description="Doublecortin" evidence="2">
    <location>
        <begin position="172"/>
        <end position="246"/>
    </location>
</feature>
<evidence type="ECO:0000313" key="4">
    <source>
        <dbReference type="Proteomes" id="UP000515308"/>
    </source>
</evidence>
<dbReference type="GO" id="GO:0035556">
    <property type="term" value="P:intracellular signal transduction"/>
    <property type="evidence" value="ECO:0007669"/>
    <property type="project" value="InterPro"/>
</dbReference>
<dbReference type="SUPFAM" id="SSF89837">
    <property type="entry name" value="Doublecortin (DC)"/>
    <property type="match status" value="1"/>
</dbReference>
<dbReference type="InterPro" id="IPR003533">
    <property type="entry name" value="Doublecortin_dom"/>
</dbReference>
<keyword evidence="1" id="KW-0175">Coiled coil</keyword>
<accession>A0A6V7SIL1</accession>
<gene>
    <name evidence="3" type="ORF">PVLDE_1203480</name>
</gene>
<sequence>MGFPEIFPDIEENKFVPIQKYFSSPRDIFLIDFINNEGNNKDNNIKNINNNIKNINNNIKNINNNMLYEKKKNKQYTSVFERLTDQAFYTGTHKKKFEALVKRKLNEQDMDNYLSKNLEIHKNIKNENIISQYSSPIGINQFEKGKKKEKNLVVTPGILGIQKYGIQIARPKSIWLYRNGDKHHNGLLFFIKPHINNLKLLLFEITKVLDPIIGPIRKMYDQNFKLIKNIQQLADGAKYLCTSGDPPSSIDNLSKFMSKWVIQG</sequence>
<dbReference type="Proteomes" id="UP000515308">
    <property type="component" value="Chromosome PVLDE_12"/>
</dbReference>
<dbReference type="CDD" id="cd01617">
    <property type="entry name" value="DCX"/>
    <property type="match status" value="1"/>
</dbReference>
<feature type="coiled-coil region" evidence="1">
    <location>
        <begin position="38"/>
        <end position="65"/>
    </location>
</feature>
<evidence type="ECO:0000256" key="1">
    <source>
        <dbReference type="SAM" id="Coils"/>
    </source>
</evidence>
<protein>
    <submittedName>
        <fullName evidence="3">Apicortin, putative</fullName>
    </submittedName>
</protein>
<evidence type="ECO:0000313" key="3">
    <source>
        <dbReference type="EMBL" id="CAD2098952.1"/>
    </source>
</evidence>
<dbReference type="AlphaFoldDB" id="A0A6V7SIL1"/>
<dbReference type="PROSITE" id="PS50309">
    <property type="entry name" value="DC"/>
    <property type="match status" value="1"/>
</dbReference>
<dbReference type="InterPro" id="IPR036572">
    <property type="entry name" value="Doublecortin_dom_sf"/>
</dbReference>
<dbReference type="EMBL" id="LR865374">
    <property type="protein sequence ID" value="CAD2098952.1"/>
    <property type="molecule type" value="Genomic_DNA"/>
</dbReference>
<evidence type="ECO:0000259" key="2">
    <source>
        <dbReference type="PROSITE" id="PS50309"/>
    </source>
</evidence>